<dbReference type="EC" id="2.7.13.3" evidence="3"/>
<dbReference type="InterPro" id="IPR014310">
    <property type="entry name" value="Sig_transdc_His_kinase_PhoR"/>
</dbReference>
<dbReference type="InterPro" id="IPR036890">
    <property type="entry name" value="HATPase_C_sf"/>
</dbReference>
<keyword evidence="5" id="KW-1003">Cell membrane</keyword>
<evidence type="ECO:0000256" key="6">
    <source>
        <dbReference type="ARBA" id="ARBA00022553"/>
    </source>
</evidence>
<evidence type="ECO:0000256" key="9">
    <source>
        <dbReference type="ARBA" id="ARBA00022741"/>
    </source>
</evidence>
<keyword evidence="8 14" id="KW-0812">Transmembrane</keyword>
<keyword evidence="11" id="KW-0067">ATP-binding</keyword>
<name>A0ABS0BVT5_9GAMM</name>
<dbReference type="GO" id="GO:0016301">
    <property type="term" value="F:kinase activity"/>
    <property type="evidence" value="ECO:0007669"/>
    <property type="project" value="UniProtKB-KW"/>
</dbReference>
<evidence type="ECO:0000256" key="10">
    <source>
        <dbReference type="ARBA" id="ARBA00022777"/>
    </source>
</evidence>
<organism evidence="16 17">
    <name type="scientific">Thiomicrorhabdus heinhorstiae</name>
    <dbReference type="NCBI Taxonomy" id="2748010"/>
    <lineage>
        <taxon>Bacteria</taxon>
        <taxon>Pseudomonadati</taxon>
        <taxon>Pseudomonadota</taxon>
        <taxon>Gammaproteobacteria</taxon>
        <taxon>Thiotrichales</taxon>
        <taxon>Piscirickettsiaceae</taxon>
        <taxon>Thiomicrorhabdus</taxon>
    </lineage>
</organism>
<comment type="catalytic activity">
    <reaction evidence="1">
        <text>ATP + protein L-histidine = ADP + protein N-phospho-L-histidine.</text>
        <dbReference type="EC" id="2.7.13.3"/>
    </reaction>
</comment>
<dbReference type="InterPro" id="IPR005467">
    <property type="entry name" value="His_kinase_dom"/>
</dbReference>
<dbReference type="PANTHER" id="PTHR45453">
    <property type="entry name" value="PHOSPHATE REGULON SENSOR PROTEIN PHOR"/>
    <property type="match status" value="1"/>
</dbReference>
<dbReference type="InterPro" id="IPR003594">
    <property type="entry name" value="HATPase_dom"/>
</dbReference>
<keyword evidence="13" id="KW-0902">Two-component regulatory system</keyword>
<gene>
    <name evidence="16" type="primary">phoR</name>
    <name evidence="16" type="ORF">H8792_002410</name>
</gene>
<dbReference type="InterPro" id="IPR050351">
    <property type="entry name" value="BphY/WalK/GraS-like"/>
</dbReference>
<keyword evidence="7" id="KW-0808">Transferase</keyword>
<keyword evidence="14" id="KW-0472">Membrane</keyword>
<dbReference type="SUPFAM" id="SSF47384">
    <property type="entry name" value="Homodimeric domain of signal transducing histidine kinase"/>
    <property type="match status" value="1"/>
</dbReference>
<dbReference type="InterPro" id="IPR003661">
    <property type="entry name" value="HisK_dim/P_dom"/>
</dbReference>
<dbReference type="PANTHER" id="PTHR45453:SF1">
    <property type="entry name" value="PHOSPHATE REGULON SENSOR PROTEIN PHOR"/>
    <property type="match status" value="1"/>
</dbReference>
<dbReference type="Gene3D" id="1.10.287.130">
    <property type="match status" value="1"/>
</dbReference>
<reference evidence="16 17" key="1">
    <citation type="submission" date="2020-11" db="EMBL/GenBank/DDBJ databases">
        <title>Sulfur oxidizing isolate from Hospital Hole Sinkhole.</title>
        <authorList>
            <person name="Scott K.M."/>
        </authorList>
    </citation>
    <scope>NUCLEOTIDE SEQUENCE [LARGE SCALE GENOMIC DNA]</scope>
    <source>
        <strain evidence="16 17">HH1</strain>
    </source>
</reference>
<keyword evidence="9" id="KW-0547">Nucleotide-binding</keyword>
<dbReference type="SMART" id="SM00388">
    <property type="entry name" value="HisKA"/>
    <property type="match status" value="1"/>
</dbReference>
<comment type="caution">
    <text evidence="16">The sequence shown here is derived from an EMBL/GenBank/DDBJ whole genome shotgun (WGS) entry which is preliminary data.</text>
</comment>
<evidence type="ECO:0000256" key="11">
    <source>
        <dbReference type="ARBA" id="ARBA00022840"/>
    </source>
</evidence>
<keyword evidence="4" id="KW-0813">Transport</keyword>
<evidence type="ECO:0000256" key="4">
    <source>
        <dbReference type="ARBA" id="ARBA00022448"/>
    </source>
</evidence>
<dbReference type="InterPro" id="IPR021766">
    <property type="entry name" value="PhoR_N"/>
</dbReference>
<dbReference type="PROSITE" id="PS50109">
    <property type="entry name" value="HIS_KIN"/>
    <property type="match status" value="1"/>
</dbReference>
<evidence type="ECO:0000256" key="8">
    <source>
        <dbReference type="ARBA" id="ARBA00022692"/>
    </source>
</evidence>
<keyword evidence="6" id="KW-0597">Phosphoprotein</keyword>
<sequence length="431" mass="49630">MLSAGVKRELTWIIGAVWGLLFFAWLTDWWLQSLFLFIIVYIGRHLWSMHRFEKWMEGSTHRVFPPASGLWSELTYQVSKKQRALEKHADLYLYKSEQFKAASMLIPNAIVSLDQHNEVEWFNQPSKKILGLRHQDIGRKVEGIIRQPEFLQYFRLGNFDSPLIIHALRGSRRTYKVQIISYFETHKLVVASDITELYQLAQIRRDFIANASHELRTPLTVLKGYLELMSDMPGERNPQWDLPLEHMTTQAVRMQAIIEDLLTLSTMEADSINAESEPVDVPEILKQLAIEARQLGSDEHKIVFEIDTHLWLKGYAEPLKSVFMNLVANAVRYSPEGGEIKARWYQDKEGVHFAVSDQGLGIAQEHIPRLTERFYRVDKDRSRGTGGTGLGLAIVKHVLEKHQAHLHIDSLLGKGSTFRCDFPAKFALKAK</sequence>
<evidence type="ECO:0000259" key="15">
    <source>
        <dbReference type="PROSITE" id="PS50109"/>
    </source>
</evidence>
<accession>A0ABS0BVT5</accession>
<proteinExistence type="predicted"/>
<evidence type="ECO:0000313" key="16">
    <source>
        <dbReference type="EMBL" id="MBF6057185.1"/>
    </source>
</evidence>
<evidence type="ECO:0000313" key="17">
    <source>
        <dbReference type="Proteomes" id="UP001193680"/>
    </source>
</evidence>
<dbReference type="CDD" id="cd00082">
    <property type="entry name" value="HisKA"/>
    <property type="match status" value="1"/>
</dbReference>
<dbReference type="Proteomes" id="UP001193680">
    <property type="component" value="Unassembled WGS sequence"/>
</dbReference>
<evidence type="ECO:0000256" key="13">
    <source>
        <dbReference type="ARBA" id="ARBA00023012"/>
    </source>
</evidence>
<evidence type="ECO:0000256" key="12">
    <source>
        <dbReference type="ARBA" id="ARBA00022989"/>
    </source>
</evidence>
<dbReference type="Gene3D" id="3.30.565.10">
    <property type="entry name" value="Histidine kinase-like ATPase, C-terminal domain"/>
    <property type="match status" value="1"/>
</dbReference>
<evidence type="ECO:0000256" key="7">
    <source>
        <dbReference type="ARBA" id="ARBA00022679"/>
    </source>
</evidence>
<evidence type="ECO:0000256" key="2">
    <source>
        <dbReference type="ARBA" id="ARBA00004236"/>
    </source>
</evidence>
<evidence type="ECO:0000256" key="14">
    <source>
        <dbReference type="SAM" id="Phobius"/>
    </source>
</evidence>
<protein>
    <recommendedName>
        <fullName evidence="3">histidine kinase</fullName>
        <ecNumber evidence="3">2.7.13.3</ecNumber>
    </recommendedName>
</protein>
<evidence type="ECO:0000256" key="3">
    <source>
        <dbReference type="ARBA" id="ARBA00012438"/>
    </source>
</evidence>
<dbReference type="Pfam" id="PF00512">
    <property type="entry name" value="HisKA"/>
    <property type="match status" value="1"/>
</dbReference>
<dbReference type="RefSeq" id="WP_194947549.1">
    <property type="nucleotide sequence ID" value="NZ_JACBGI020000002.1"/>
</dbReference>
<dbReference type="NCBIfam" id="TIGR02966">
    <property type="entry name" value="phoR_proteo"/>
    <property type="match status" value="1"/>
</dbReference>
<keyword evidence="12 14" id="KW-1133">Transmembrane helix</keyword>
<feature type="domain" description="Histidine kinase" evidence="15">
    <location>
        <begin position="210"/>
        <end position="426"/>
    </location>
</feature>
<dbReference type="Pfam" id="PF11808">
    <property type="entry name" value="PhoR"/>
    <property type="match status" value="1"/>
</dbReference>
<dbReference type="SUPFAM" id="SSF55874">
    <property type="entry name" value="ATPase domain of HSP90 chaperone/DNA topoisomerase II/histidine kinase"/>
    <property type="match status" value="1"/>
</dbReference>
<feature type="transmembrane region" description="Helical" evidence="14">
    <location>
        <begin position="12"/>
        <end position="42"/>
    </location>
</feature>
<keyword evidence="17" id="KW-1185">Reference proteome</keyword>
<dbReference type="InterPro" id="IPR004358">
    <property type="entry name" value="Sig_transdc_His_kin-like_C"/>
</dbReference>
<dbReference type="EMBL" id="JACBGI020000002">
    <property type="protein sequence ID" value="MBF6057185.1"/>
    <property type="molecule type" value="Genomic_DNA"/>
</dbReference>
<keyword evidence="10 16" id="KW-0418">Kinase</keyword>
<dbReference type="Pfam" id="PF02518">
    <property type="entry name" value="HATPase_c"/>
    <property type="match status" value="1"/>
</dbReference>
<comment type="subcellular location">
    <subcellularLocation>
        <location evidence="2">Cell membrane</location>
    </subcellularLocation>
</comment>
<dbReference type="InterPro" id="IPR036097">
    <property type="entry name" value="HisK_dim/P_sf"/>
</dbReference>
<evidence type="ECO:0000256" key="1">
    <source>
        <dbReference type="ARBA" id="ARBA00000085"/>
    </source>
</evidence>
<dbReference type="Pfam" id="PF13596">
    <property type="entry name" value="PAS_10"/>
    <property type="match status" value="1"/>
</dbReference>
<evidence type="ECO:0000256" key="5">
    <source>
        <dbReference type="ARBA" id="ARBA00022475"/>
    </source>
</evidence>
<dbReference type="SMART" id="SM00387">
    <property type="entry name" value="HATPase_c"/>
    <property type="match status" value="1"/>
</dbReference>
<dbReference type="PRINTS" id="PR00344">
    <property type="entry name" value="BCTRLSENSOR"/>
</dbReference>